<evidence type="ECO:0000313" key="3">
    <source>
        <dbReference type="WBParaSite" id="HPBE_0001615801-mRNA-1"/>
    </source>
</evidence>
<organism evidence="2 3">
    <name type="scientific">Heligmosomoides polygyrus</name>
    <name type="common">Parasitic roundworm</name>
    <dbReference type="NCBI Taxonomy" id="6339"/>
    <lineage>
        <taxon>Eukaryota</taxon>
        <taxon>Metazoa</taxon>
        <taxon>Ecdysozoa</taxon>
        <taxon>Nematoda</taxon>
        <taxon>Chromadorea</taxon>
        <taxon>Rhabditida</taxon>
        <taxon>Rhabditina</taxon>
        <taxon>Rhabditomorpha</taxon>
        <taxon>Strongyloidea</taxon>
        <taxon>Heligmosomidae</taxon>
        <taxon>Heligmosomoides</taxon>
    </lineage>
</organism>
<accession>A0A3P8BED8</accession>
<dbReference type="Proteomes" id="UP000050761">
    <property type="component" value="Unassembled WGS sequence"/>
</dbReference>
<sequence>MLDKVKEIKHEMQPYIEETVGDFKFTFISMQKPQSSLMDRRFAMSTEESLVIPENYRIPIECTTADEQLQRVHTTLRLYMP</sequence>
<reference evidence="3" key="2">
    <citation type="submission" date="2019-09" db="UniProtKB">
        <authorList>
            <consortium name="WormBaseParasite"/>
        </authorList>
    </citation>
    <scope>IDENTIFICATION</scope>
</reference>
<proteinExistence type="predicted"/>
<reference evidence="1 2" key="1">
    <citation type="submission" date="2018-11" db="EMBL/GenBank/DDBJ databases">
        <authorList>
            <consortium name="Pathogen Informatics"/>
        </authorList>
    </citation>
    <scope>NUCLEOTIDE SEQUENCE [LARGE SCALE GENOMIC DNA]</scope>
</reference>
<keyword evidence="2" id="KW-1185">Reference proteome</keyword>
<dbReference type="AlphaFoldDB" id="A0A183G3X2"/>
<evidence type="ECO:0000313" key="1">
    <source>
        <dbReference type="EMBL" id="VDP05115.1"/>
    </source>
</evidence>
<dbReference type="OrthoDB" id="5869335at2759"/>
<evidence type="ECO:0000313" key="2">
    <source>
        <dbReference type="Proteomes" id="UP000050761"/>
    </source>
</evidence>
<accession>A0A183G3X2</accession>
<name>A0A183G3X2_HELPZ</name>
<protein>
    <submittedName>
        <fullName evidence="3">Phosphoribulokinase</fullName>
    </submittedName>
</protein>
<dbReference type="EMBL" id="UZAH01029259">
    <property type="protein sequence ID" value="VDP05115.1"/>
    <property type="molecule type" value="Genomic_DNA"/>
</dbReference>
<gene>
    <name evidence="1" type="ORF">HPBE_LOCUS16157</name>
</gene>
<dbReference type="WBParaSite" id="HPBE_0001615801-mRNA-1">
    <property type="protein sequence ID" value="HPBE_0001615801-mRNA-1"/>
    <property type="gene ID" value="HPBE_0001615801"/>
</dbReference>